<dbReference type="PROSITE" id="PS50297">
    <property type="entry name" value="ANK_REP_REGION"/>
    <property type="match status" value="4"/>
</dbReference>
<dbReference type="Gene3D" id="1.25.40.20">
    <property type="entry name" value="Ankyrin repeat-containing domain"/>
    <property type="match status" value="4"/>
</dbReference>
<sequence>MGKERAPVLAMLDERHPPLPTKRAQSCYTLGRIVQHNVVITTLPEIGTNRAAHMATQLMNDFPSLRFGLLVGIGGGIPDREGKLDIRLGDVVVSTPTATNGGVIQYDMGKSTQHDGFHRTGSLNKPPSVLLTAVESLKAEYLLGRSPMNDYLSKIGDEISDCRYPGAQRDLLFKPTYSHQSVGTCRQCDRSKLVRRQTRPNSRHVIHYGTIGSGNSVVKDARERERLRRDGIICVEMEAAGLMDTFPCLVIRGICDYADSHKNKVWQPYAAATAAAYMKDLLMTVPPQGVRDELRVIEVVDVRQITEMIHAGKHWEMMAWLSRVNFWVKQESILQRAQEGTGQWILRHPKFTSWVARECGLLWCHGEPGVGKTILTSIVIEHLAKSKKENEALAWIYADYREHSNLTMENLLSNILAQLFQQHGELSQSMMKSLGVNWQEAKPTLVQYRTWLQDERRRCGRTTVIIDALDELPNRDLGERFIDELRQLRPPIRLLVTSRPYPEMRKFFHGASALEIQPRKEDVILFVKSRLESSLSLKGHIDQNASLSDLLVEKLSQANEKMFLKAQLVLNVLENIKKVEDVEAALTSLPPDYNGWYDFSLKQIEMQAPSHRDKAFKILAWLSHAIDPLSVEALQQGLLVQPGDTKLDNDLQTPEEEMISVCHGLVICEIDRIDNVPTRSLKLLHETASAYLKKVQSVYLPAGHDMILSACLAYMSLSDFSNLRIHQIQVDARASEFSFYNYATRNWSKHAIQGNLEDAFREQIVKFLESSHRHSADEMMSRYWRSAWGCEYANRWTDWDKRLNKRRDSPVDAAAARYGLSWTDWNRHSIERRDSPVHAAAGYGLSKSLSFLLDHKGYQKDMINNFGETPLHRAAQLGETGSIDVLLAHGADIAAKVNHHYFNDASCLILATQCQQADAARVFLNHGLGVNTYDPKYLTFPLHLAASTNTELTQLFLDHGAKVDFPGKSPVFPETFMTSLHFAVFNAHVFPDALERVRLLLDRGADINMQSVATGNTPLHMAALIGHKDLIVLLFQKGANMEVRNKAGKSAVRLIREKGFFSSDQRGVPIECLVVLEQGSNLHRAAWSRHHEGVLELLAQGSNLKEEDQDGSTLWDYCIAGADMMLAEKLVNYMDQCQLPDRNEIGNTAFEAALKSMTAFDYTDDKTWEVAVEIGRLLLKYREELDHDLEFARIRSPISGYNKTYLIWAAELGRISQVRFLLDCGADVNAADVFGSTGLHYATNNQNYDIIRLLVENGADLLLKDRQGRTSLDAAERTNNQLIYNELKLHLASQSR</sequence>
<dbReference type="GO" id="GO:0009116">
    <property type="term" value="P:nucleoside metabolic process"/>
    <property type="evidence" value="ECO:0007669"/>
    <property type="project" value="InterPro"/>
</dbReference>
<keyword evidence="1" id="KW-0677">Repeat</keyword>
<dbReference type="InterPro" id="IPR054471">
    <property type="entry name" value="GPIID_WHD"/>
</dbReference>
<evidence type="ECO:0000259" key="5">
    <source>
        <dbReference type="Pfam" id="PF24883"/>
    </source>
</evidence>
<dbReference type="Gene3D" id="3.40.50.300">
    <property type="entry name" value="P-loop containing nucleotide triphosphate hydrolases"/>
    <property type="match status" value="1"/>
</dbReference>
<feature type="domain" description="Nucleoside phosphorylase" evidence="3">
    <location>
        <begin position="20"/>
        <end position="263"/>
    </location>
</feature>
<dbReference type="InterPro" id="IPR000845">
    <property type="entry name" value="Nucleoside_phosphorylase_d"/>
</dbReference>
<dbReference type="GeneID" id="27716070"/>
<dbReference type="InterPro" id="IPR035994">
    <property type="entry name" value="Nucleoside_phosphorylase_sf"/>
</dbReference>
<evidence type="ECO:0000313" key="6">
    <source>
        <dbReference type="EMBL" id="KIX93987.1"/>
    </source>
</evidence>
<evidence type="ECO:0000256" key="1">
    <source>
        <dbReference type="ARBA" id="ARBA00022737"/>
    </source>
</evidence>
<evidence type="ECO:0000259" key="4">
    <source>
        <dbReference type="Pfam" id="PF22939"/>
    </source>
</evidence>
<proteinExistence type="predicted"/>
<dbReference type="OrthoDB" id="195446at2759"/>
<accession>A0A0D2JL52</accession>
<dbReference type="Proteomes" id="UP000053411">
    <property type="component" value="Unassembled WGS sequence"/>
</dbReference>
<dbReference type="EMBL" id="KN848090">
    <property type="protein sequence ID" value="KIX93987.1"/>
    <property type="molecule type" value="Genomic_DNA"/>
</dbReference>
<feature type="repeat" description="ANK" evidence="2">
    <location>
        <begin position="1014"/>
        <end position="1046"/>
    </location>
</feature>
<dbReference type="Pfam" id="PF12796">
    <property type="entry name" value="Ank_2"/>
    <property type="match status" value="2"/>
</dbReference>
<protein>
    <submittedName>
        <fullName evidence="6">Uncharacterized protein</fullName>
    </submittedName>
</protein>
<dbReference type="InterPro" id="IPR002110">
    <property type="entry name" value="Ankyrin_rpt"/>
</dbReference>
<evidence type="ECO:0000259" key="3">
    <source>
        <dbReference type="Pfam" id="PF01048"/>
    </source>
</evidence>
<dbReference type="InterPro" id="IPR027417">
    <property type="entry name" value="P-loop_NTPase"/>
</dbReference>
<dbReference type="GO" id="GO:0003824">
    <property type="term" value="F:catalytic activity"/>
    <property type="evidence" value="ECO:0007669"/>
    <property type="project" value="InterPro"/>
</dbReference>
<dbReference type="Pfam" id="PF22939">
    <property type="entry name" value="WHD_GPIID"/>
    <property type="match status" value="1"/>
</dbReference>
<dbReference type="SUPFAM" id="SSF53167">
    <property type="entry name" value="Purine and uridine phosphorylases"/>
    <property type="match status" value="1"/>
</dbReference>
<dbReference type="PANTHER" id="PTHR46082:SF11">
    <property type="entry name" value="AAA+ ATPASE DOMAIN-CONTAINING PROTEIN-RELATED"/>
    <property type="match status" value="1"/>
</dbReference>
<dbReference type="RefSeq" id="XP_016628110.1">
    <property type="nucleotide sequence ID" value="XM_016780817.1"/>
</dbReference>
<name>A0A0D2JL52_9EURO</name>
<feature type="domain" description="Nephrocystin 3-like N-terminal" evidence="5">
    <location>
        <begin position="340"/>
        <end position="499"/>
    </location>
</feature>
<dbReference type="SUPFAM" id="SSF48403">
    <property type="entry name" value="Ankyrin repeat"/>
    <property type="match status" value="2"/>
</dbReference>
<evidence type="ECO:0000313" key="7">
    <source>
        <dbReference type="Proteomes" id="UP000053411"/>
    </source>
</evidence>
<keyword evidence="2" id="KW-0040">ANK repeat</keyword>
<organism evidence="6 7">
    <name type="scientific">Fonsecaea multimorphosa CBS 102226</name>
    <dbReference type="NCBI Taxonomy" id="1442371"/>
    <lineage>
        <taxon>Eukaryota</taxon>
        <taxon>Fungi</taxon>
        <taxon>Dikarya</taxon>
        <taxon>Ascomycota</taxon>
        <taxon>Pezizomycotina</taxon>
        <taxon>Eurotiomycetes</taxon>
        <taxon>Chaetothyriomycetidae</taxon>
        <taxon>Chaetothyriales</taxon>
        <taxon>Herpotrichiellaceae</taxon>
        <taxon>Fonsecaea</taxon>
    </lineage>
</organism>
<dbReference type="InterPro" id="IPR036770">
    <property type="entry name" value="Ankyrin_rpt-contain_sf"/>
</dbReference>
<dbReference type="PRINTS" id="PR01415">
    <property type="entry name" value="ANKYRIN"/>
</dbReference>
<dbReference type="Pfam" id="PF01048">
    <property type="entry name" value="PNP_UDP_1"/>
    <property type="match status" value="1"/>
</dbReference>
<dbReference type="VEuPathDB" id="FungiDB:Z520_10324"/>
<feature type="repeat" description="ANK" evidence="2">
    <location>
        <begin position="1234"/>
        <end position="1266"/>
    </location>
</feature>
<evidence type="ECO:0000256" key="2">
    <source>
        <dbReference type="PROSITE-ProRule" id="PRU00023"/>
    </source>
</evidence>
<gene>
    <name evidence="6" type="ORF">Z520_10324</name>
</gene>
<dbReference type="InterPro" id="IPR056884">
    <property type="entry name" value="NPHP3-like_N"/>
</dbReference>
<keyword evidence="7" id="KW-1185">Reference proteome</keyword>
<dbReference type="Pfam" id="PF13637">
    <property type="entry name" value="Ank_4"/>
    <property type="match status" value="1"/>
</dbReference>
<dbReference type="PROSITE" id="PS50088">
    <property type="entry name" value="ANK_REPEAT"/>
    <property type="match status" value="5"/>
</dbReference>
<feature type="repeat" description="ANK" evidence="2">
    <location>
        <begin position="975"/>
        <end position="1012"/>
    </location>
</feature>
<dbReference type="SUPFAM" id="SSF52540">
    <property type="entry name" value="P-loop containing nucleoside triphosphate hydrolases"/>
    <property type="match status" value="1"/>
</dbReference>
<feature type="domain" description="GPI inositol-deacylase winged helix" evidence="4">
    <location>
        <begin position="607"/>
        <end position="694"/>
    </location>
</feature>
<dbReference type="STRING" id="1442371.A0A0D2JL52"/>
<dbReference type="PANTHER" id="PTHR46082">
    <property type="entry name" value="ATP/GTP-BINDING PROTEIN-RELATED"/>
    <property type="match status" value="1"/>
</dbReference>
<feature type="repeat" description="ANK" evidence="2">
    <location>
        <begin position="1201"/>
        <end position="1233"/>
    </location>
</feature>
<feature type="repeat" description="ANK" evidence="2">
    <location>
        <begin position="866"/>
        <end position="898"/>
    </location>
</feature>
<dbReference type="Gene3D" id="3.40.50.1580">
    <property type="entry name" value="Nucleoside phosphorylase domain"/>
    <property type="match status" value="1"/>
</dbReference>
<dbReference type="InterPro" id="IPR053137">
    <property type="entry name" value="NLR-like"/>
</dbReference>
<reference evidence="6 7" key="1">
    <citation type="submission" date="2015-01" db="EMBL/GenBank/DDBJ databases">
        <title>The Genome Sequence of Fonsecaea multimorphosa CBS 102226.</title>
        <authorList>
            <consortium name="The Broad Institute Genomics Platform"/>
            <person name="Cuomo C."/>
            <person name="de Hoog S."/>
            <person name="Gorbushina A."/>
            <person name="Stielow B."/>
            <person name="Teixiera M."/>
            <person name="Abouelleil A."/>
            <person name="Chapman S.B."/>
            <person name="Priest M."/>
            <person name="Young S.K."/>
            <person name="Wortman J."/>
            <person name="Nusbaum C."/>
            <person name="Birren B."/>
        </authorList>
    </citation>
    <scope>NUCLEOTIDE SEQUENCE [LARGE SCALE GENOMIC DNA]</scope>
    <source>
        <strain evidence="6 7">CBS 102226</strain>
    </source>
</reference>
<dbReference type="SMART" id="SM00248">
    <property type="entry name" value="ANK"/>
    <property type="match status" value="10"/>
</dbReference>
<dbReference type="Pfam" id="PF24883">
    <property type="entry name" value="NPHP3_N"/>
    <property type="match status" value="1"/>
</dbReference>